<dbReference type="InterPro" id="IPR036412">
    <property type="entry name" value="HAD-like_sf"/>
</dbReference>
<keyword evidence="1" id="KW-0732">Signal</keyword>
<gene>
    <name evidence="2" type="ORF">EGM88_01380</name>
</gene>
<accession>A0A3N4P4X4</accession>
<dbReference type="GO" id="GO:0009279">
    <property type="term" value="C:cell outer membrane"/>
    <property type="evidence" value="ECO:0007669"/>
    <property type="project" value="InterPro"/>
</dbReference>
<organism evidence="2 3">
    <name type="scientific">Aureibaculum marinum</name>
    <dbReference type="NCBI Taxonomy" id="2487930"/>
    <lineage>
        <taxon>Bacteria</taxon>
        <taxon>Pseudomonadati</taxon>
        <taxon>Bacteroidota</taxon>
        <taxon>Flavobacteriia</taxon>
        <taxon>Flavobacteriales</taxon>
        <taxon>Flavobacteriaceae</taxon>
        <taxon>Aureibaculum</taxon>
    </lineage>
</organism>
<sequence length="279" mass="32358">MKSNYFPLFLLTFTLFIGCKTSQTSTQTYKKNTTNQEVKTPIREYSVLATLWQQHAAEYRALTYQAYNIAKIQLESILANSSNTTKPLAIVTDIDETLLNNSAFNGKLIELNEDYTDSRWIEWGKEEKAGIVPGALEFFNYAKSKNIEIFYITNRLEIQKNETLSNLKKLNFPYADEQHLLLKQDTSGKETRRIQVQKTHNIIMLIGDNLSDFSPLFDKKPTKKRNELVDILKNAFGTKYIVLPNPMYGDWETKGILEGKYNWTDFQKDSIRKSKIKSY</sequence>
<dbReference type="Gene3D" id="3.40.50.1000">
    <property type="entry name" value="HAD superfamily/HAD-like"/>
    <property type="match status" value="1"/>
</dbReference>
<dbReference type="SUPFAM" id="SSF56784">
    <property type="entry name" value="HAD-like"/>
    <property type="match status" value="1"/>
</dbReference>
<dbReference type="InterPro" id="IPR005519">
    <property type="entry name" value="Acid_phosphat_B-like"/>
</dbReference>
<evidence type="ECO:0000313" key="2">
    <source>
        <dbReference type="EMBL" id="RPD99946.1"/>
    </source>
</evidence>
<dbReference type="AlphaFoldDB" id="A0A3N4P4X4"/>
<dbReference type="PROSITE" id="PS51257">
    <property type="entry name" value="PROKAR_LIPOPROTEIN"/>
    <property type="match status" value="1"/>
</dbReference>
<dbReference type="PANTHER" id="PTHR31284">
    <property type="entry name" value="ACID PHOSPHATASE-LIKE PROTEIN"/>
    <property type="match status" value="1"/>
</dbReference>
<evidence type="ECO:0000313" key="3">
    <source>
        <dbReference type="Proteomes" id="UP000270856"/>
    </source>
</evidence>
<reference evidence="2 3" key="1">
    <citation type="submission" date="2018-11" db="EMBL/GenBank/DDBJ databases">
        <title>Aureibaculum marinum gen. nov., sp. nov., a member of the family Flavobacteriaceae isolated from the Bohai Sea.</title>
        <authorList>
            <person name="Ji X."/>
        </authorList>
    </citation>
    <scope>NUCLEOTIDE SEQUENCE [LARGE SCALE GENOMIC DNA]</scope>
    <source>
        <strain evidence="2 3">BH-SD17</strain>
    </source>
</reference>
<dbReference type="OrthoDB" id="395856at2"/>
<protein>
    <submittedName>
        <fullName evidence="2">5'-nucleotidase, lipoprotein e(P4) family</fullName>
    </submittedName>
</protein>
<dbReference type="InterPro" id="IPR023214">
    <property type="entry name" value="HAD_sf"/>
</dbReference>
<name>A0A3N4P4X4_9FLAO</name>
<comment type="caution">
    <text evidence="2">The sequence shown here is derived from an EMBL/GenBank/DDBJ whole genome shotgun (WGS) entry which is preliminary data.</text>
</comment>
<dbReference type="Proteomes" id="UP000270856">
    <property type="component" value="Unassembled WGS sequence"/>
</dbReference>
<dbReference type="SFLD" id="SFLDS00003">
    <property type="entry name" value="Haloacid_Dehalogenase"/>
    <property type="match status" value="1"/>
</dbReference>
<keyword evidence="3" id="KW-1185">Reference proteome</keyword>
<dbReference type="Pfam" id="PF03767">
    <property type="entry name" value="Acid_phosphat_B"/>
    <property type="match status" value="1"/>
</dbReference>
<dbReference type="RefSeq" id="WP_123896132.1">
    <property type="nucleotide sequence ID" value="NZ_RPFJ01000002.1"/>
</dbReference>
<dbReference type="SFLD" id="SFLDG01125">
    <property type="entry name" value="C1.1:_Acid_Phosphatase_Like"/>
    <property type="match status" value="1"/>
</dbReference>
<dbReference type="NCBIfam" id="TIGR01533">
    <property type="entry name" value="lipo_e_P4"/>
    <property type="match status" value="1"/>
</dbReference>
<dbReference type="PANTHER" id="PTHR31284:SF10">
    <property type="entry name" value="ACID PHOSPHATASE-LIKE PROTEIN"/>
    <property type="match status" value="1"/>
</dbReference>
<proteinExistence type="predicted"/>
<dbReference type="CDD" id="cd07534">
    <property type="entry name" value="HAD_CAP"/>
    <property type="match status" value="1"/>
</dbReference>
<dbReference type="EMBL" id="RPFJ01000002">
    <property type="protein sequence ID" value="RPD99946.1"/>
    <property type="molecule type" value="Genomic_DNA"/>
</dbReference>
<dbReference type="PIRSF" id="PIRSF019271">
    <property type="entry name" value="Acid_Ptase_C"/>
    <property type="match status" value="1"/>
</dbReference>
<evidence type="ECO:0000256" key="1">
    <source>
        <dbReference type="ARBA" id="ARBA00022729"/>
    </source>
</evidence>
<dbReference type="InterPro" id="IPR006423">
    <property type="entry name" value="Lipo_e_P4"/>
</dbReference>
<keyword evidence="2" id="KW-0449">Lipoprotein</keyword>